<protein>
    <submittedName>
        <fullName evidence="1">Uncharacterized protein</fullName>
    </submittedName>
</protein>
<dbReference type="EMBL" id="NBSK02000007">
    <property type="protein sequence ID" value="KAJ0197344.1"/>
    <property type="molecule type" value="Genomic_DNA"/>
</dbReference>
<gene>
    <name evidence="1" type="ORF">LSAT_V11C700355920</name>
</gene>
<evidence type="ECO:0000313" key="1">
    <source>
        <dbReference type="EMBL" id="KAJ0197344.1"/>
    </source>
</evidence>
<evidence type="ECO:0000313" key="2">
    <source>
        <dbReference type="Proteomes" id="UP000235145"/>
    </source>
</evidence>
<comment type="caution">
    <text evidence="1">The sequence shown here is derived from an EMBL/GenBank/DDBJ whole genome shotgun (WGS) entry which is preliminary data.</text>
</comment>
<proteinExistence type="predicted"/>
<name>A0A9R1X494_LACSA</name>
<reference evidence="1 2" key="1">
    <citation type="journal article" date="2017" name="Nat. Commun.">
        <title>Genome assembly with in vitro proximity ligation data and whole-genome triplication in lettuce.</title>
        <authorList>
            <person name="Reyes-Chin-Wo S."/>
            <person name="Wang Z."/>
            <person name="Yang X."/>
            <person name="Kozik A."/>
            <person name="Arikit S."/>
            <person name="Song C."/>
            <person name="Xia L."/>
            <person name="Froenicke L."/>
            <person name="Lavelle D.O."/>
            <person name="Truco M.J."/>
            <person name="Xia R."/>
            <person name="Zhu S."/>
            <person name="Xu C."/>
            <person name="Xu H."/>
            <person name="Xu X."/>
            <person name="Cox K."/>
            <person name="Korf I."/>
            <person name="Meyers B.C."/>
            <person name="Michelmore R.W."/>
        </authorList>
    </citation>
    <scope>NUCLEOTIDE SEQUENCE [LARGE SCALE GENOMIC DNA]</scope>
    <source>
        <strain evidence="2">cv. Salinas</strain>
        <tissue evidence="1">Seedlings</tissue>
    </source>
</reference>
<sequence length="106" mass="12677">MLFKNIDIQNVNLIIKLRQWRKDVISLNYQLYRDRYDEEDANVTKLLWLNGVKSNSSNEVSITNSDVLERLYNVTIPEEVEIFVPYVQHNKGCRKKRLICEFENQL</sequence>
<keyword evidence="2" id="KW-1185">Reference proteome</keyword>
<organism evidence="1 2">
    <name type="scientific">Lactuca sativa</name>
    <name type="common">Garden lettuce</name>
    <dbReference type="NCBI Taxonomy" id="4236"/>
    <lineage>
        <taxon>Eukaryota</taxon>
        <taxon>Viridiplantae</taxon>
        <taxon>Streptophyta</taxon>
        <taxon>Embryophyta</taxon>
        <taxon>Tracheophyta</taxon>
        <taxon>Spermatophyta</taxon>
        <taxon>Magnoliopsida</taxon>
        <taxon>eudicotyledons</taxon>
        <taxon>Gunneridae</taxon>
        <taxon>Pentapetalae</taxon>
        <taxon>asterids</taxon>
        <taxon>campanulids</taxon>
        <taxon>Asterales</taxon>
        <taxon>Asteraceae</taxon>
        <taxon>Cichorioideae</taxon>
        <taxon>Cichorieae</taxon>
        <taxon>Lactucinae</taxon>
        <taxon>Lactuca</taxon>
    </lineage>
</organism>
<dbReference type="Proteomes" id="UP000235145">
    <property type="component" value="Unassembled WGS sequence"/>
</dbReference>
<accession>A0A9R1X494</accession>
<dbReference type="AlphaFoldDB" id="A0A9R1X494"/>